<evidence type="ECO:0000259" key="4">
    <source>
        <dbReference type="PROSITE" id="PS50983"/>
    </source>
</evidence>
<name>A0ABU2JQN2_9ACTN</name>
<sequence length="348" mass="36244">MTPSRPRPRLRLPRAALAATATALLTLSACGSGVSDPADPADDPAAEGTTEQAGTTFTNCGREVTLDATPRAVVGLSPAQTELLLRLGIGDRLVGQAQTATAPLPDDLRDQAADIPVLSEDAPPNREVLLEAAPDLVTAPTAYEFSAEAGFAGLDQLEQAGAAAYIATGGCAERRMTATVDDLFTDLETLGRILDVEDAATEVAATQRAALDEVDARVADRSPVSVAQVYVEGERLSAVGAGVEYDIVRRAGGANVFGPEDAAFADFFAAEINPEELANRDPAVLVFGVHDEAHEQATRDYLTRTFPDLAAVRDDRLVAVSSADLFPGTIGNVRAVTAIADGLHPEAS</sequence>
<comment type="caution">
    <text evidence="5">The sequence shown here is derived from an EMBL/GenBank/DDBJ whole genome shotgun (WGS) entry which is preliminary data.</text>
</comment>
<feature type="chain" id="PRO_5047140065" evidence="3">
    <location>
        <begin position="32"/>
        <end position="348"/>
    </location>
</feature>
<keyword evidence="3" id="KW-0732">Signal</keyword>
<gene>
    <name evidence="5" type="ORF">RM844_13485</name>
</gene>
<dbReference type="Pfam" id="PF01497">
    <property type="entry name" value="Peripla_BP_2"/>
    <property type="match status" value="1"/>
</dbReference>
<organism evidence="5 6">
    <name type="scientific">Streptomyces chisholmiae</name>
    <dbReference type="NCBI Taxonomy" id="3075540"/>
    <lineage>
        <taxon>Bacteria</taxon>
        <taxon>Bacillati</taxon>
        <taxon>Actinomycetota</taxon>
        <taxon>Actinomycetes</taxon>
        <taxon>Kitasatosporales</taxon>
        <taxon>Streptomycetaceae</taxon>
        <taxon>Streptomyces</taxon>
    </lineage>
</organism>
<feature type="region of interest" description="Disordered" evidence="2">
    <location>
        <begin position="33"/>
        <end position="52"/>
    </location>
</feature>
<feature type="signal peptide" evidence="3">
    <location>
        <begin position="1"/>
        <end position="31"/>
    </location>
</feature>
<feature type="domain" description="Fe/B12 periplasmic-binding" evidence="4">
    <location>
        <begin position="72"/>
        <end position="348"/>
    </location>
</feature>
<accession>A0ABU2JQN2</accession>
<dbReference type="Proteomes" id="UP001183410">
    <property type="component" value="Unassembled WGS sequence"/>
</dbReference>
<dbReference type="EMBL" id="JAVREO010000007">
    <property type="protein sequence ID" value="MDT0267297.1"/>
    <property type="molecule type" value="Genomic_DNA"/>
</dbReference>
<dbReference type="RefSeq" id="WP_311667358.1">
    <property type="nucleotide sequence ID" value="NZ_JAVREO010000007.1"/>
</dbReference>
<dbReference type="Gene3D" id="3.40.50.1980">
    <property type="entry name" value="Nitrogenase molybdenum iron protein domain"/>
    <property type="match status" value="2"/>
</dbReference>
<dbReference type="PROSITE" id="PS51257">
    <property type="entry name" value="PROKAR_LIPOPROTEIN"/>
    <property type="match status" value="1"/>
</dbReference>
<evidence type="ECO:0000256" key="2">
    <source>
        <dbReference type="SAM" id="MobiDB-lite"/>
    </source>
</evidence>
<dbReference type="PANTHER" id="PTHR30535:SF7">
    <property type="entry name" value="IRON(III) DICITRATE-BINDING PROTEIN"/>
    <property type="match status" value="1"/>
</dbReference>
<reference evidence="6" key="1">
    <citation type="submission" date="2023-07" db="EMBL/GenBank/DDBJ databases">
        <title>30 novel species of actinomycetes from the DSMZ collection.</title>
        <authorList>
            <person name="Nouioui I."/>
        </authorList>
    </citation>
    <scope>NUCLEOTIDE SEQUENCE [LARGE SCALE GENOMIC DNA]</scope>
    <source>
        <strain evidence="6">DSM 44915</strain>
    </source>
</reference>
<keyword evidence="6" id="KW-1185">Reference proteome</keyword>
<protein>
    <submittedName>
        <fullName evidence="5">ABC transporter substrate-binding protein</fullName>
    </submittedName>
</protein>
<dbReference type="InterPro" id="IPR002491">
    <property type="entry name" value="ABC_transptr_periplasmic_BD"/>
</dbReference>
<evidence type="ECO:0000256" key="1">
    <source>
        <dbReference type="ARBA" id="ARBA00008814"/>
    </source>
</evidence>
<dbReference type="PANTHER" id="PTHR30535">
    <property type="entry name" value="VITAMIN B12-BINDING PROTEIN"/>
    <property type="match status" value="1"/>
</dbReference>
<evidence type="ECO:0000256" key="3">
    <source>
        <dbReference type="SAM" id="SignalP"/>
    </source>
</evidence>
<evidence type="ECO:0000313" key="6">
    <source>
        <dbReference type="Proteomes" id="UP001183410"/>
    </source>
</evidence>
<dbReference type="PROSITE" id="PS50983">
    <property type="entry name" value="FE_B12_PBP"/>
    <property type="match status" value="1"/>
</dbReference>
<dbReference type="SUPFAM" id="SSF53807">
    <property type="entry name" value="Helical backbone' metal receptor"/>
    <property type="match status" value="1"/>
</dbReference>
<comment type="similarity">
    <text evidence="1">Belongs to the bacterial solute-binding protein 8 family.</text>
</comment>
<proteinExistence type="inferred from homology"/>
<dbReference type="InterPro" id="IPR050902">
    <property type="entry name" value="ABC_Transporter_SBP"/>
</dbReference>
<evidence type="ECO:0000313" key="5">
    <source>
        <dbReference type="EMBL" id="MDT0267297.1"/>
    </source>
</evidence>